<proteinExistence type="predicted"/>
<evidence type="ECO:0000313" key="3">
    <source>
        <dbReference type="Proteomes" id="UP000265366"/>
    </source>
</evidence>
<name>A0A3A1P3L2_9SPHN</name>
<organism evidence="2 3">
    <name type="scientific">Aurantiacibacter xanthus</name>
    <dbReference type="NCBI Taxonomy" id="1784712"/>
    <lineage>
        <taxon>Bacteria</taxon>
        <taxon>Pseudomonadati</taxon>
        <taxon>Pseudomonadota</taxon>
        <taxon>Alphaproteobacteria</taxon>
        <taxon>Sphingomonadales</taxon>
        <taxon>Erythrobacteraceae</taxon>
        <taxon>Aurantiacibacter</taxon>
    </lineage>
</organism>
<feature type="signal peptide" evidence="1">
    <location>
        <begin position="1"/>
        <end position="22"/>
    </location>
</feature>
<comment type="caution">
    <text evidence="2">The sequence shown here is derived from an EMBL/GenBank/DDBJ whole genome shotgun (WGS) entry which is preliminary data.</text>
</comment>
<dbReference type="Proteomes" id="UP000265366">
    <property type="component" value="Unassembled WGS sequence"/>
</dbReference>
<dbReference type="AlphaFoldDB" id="A0A3A1P3L2"/>
<protein>
    <recommendedName>
        <fullName evidence="4">Porin</fullName>
    </recommendedName>
</protein>
<dbReference type="NCBIfam" id="TIGR02001">
    <property type="entry name" value="gcw_chp"/>
    <property type="match status" value="1"/>
</dbReference>
<dbReference type="OrthoDB" id="9793561at2"/>
<evidence type="ECO:0008006" key="4">
    <source>
        <dbReference type="Google" id="ProtNLM"/>
    </source>
</evidence>
<evidence type="ECO:0000313" key="2">
    <source>
        <dbReference type="EMBL" id="RIV83276.1"/>
    </source>
</evidence>
<accession>A0A3A1P3L2</accession>
<gene>
    <name evidence="2" type="ORF">D2V17_13905</name>
</gene>
<keyword evidence="3" id="KW-1185">Reference proteome</keyword>
<feature type="chain" id="PRO_5017441726" description="Porin" evidence="1">
    <location>
        <begin position="23"/>
        <end position="254"/>
    </location>
</feature>
<keyword evidence="1" id="KW-0732">Signal</keyword>
<dbReference type="EMBL" id="QXFM01000113">
    <property type="protein sequence ID" value="RIV83276.1"/>
    <property type="molecule type" value="Genomic_DNA"/>
</dbReference>
<dbReference type="RefSeq" id="WP_119593395.1">
    <property type="nucleotide sequence ID" value="NZ_QXFM01000113.1"/>
</dbReference>
<dbReference type="Pfam" id="PF09694">
    <property type="entry name" value="Gcw_chp"/>
    <property type="match status" value="1"/>
</dbReference>
<reference evidence="2 3" key="1">
    <citation type="submission" date="2018-08" db="EMBL/GenBank/DDBJ databases">
        <title>Erythrobacter zhengii sp.nov., a bacterium isolated from deep-sea sediment.</title>
        <authorList>
            <person name="Fang C."/>
            <person name="Wu Y.-H."/>
            <person name="Sun C."/>
            <person name="Wang H."/>
            <person name="Cheng H."/>
            <person name="Meng F.-X."/>
            <person name="Wang C.-S."/>
            <person name="Xu X.-W."/>
        </authorList>
    </citation>
    <scope>NUCLEOTIDE SEQUENCE [LARGE SCALE GENOMIC DNA]</scope>
    <source>
        <strain evidence="2 3">CCTCC AB 2015396</strain>
    </source>
</reference>
<evidence type="ECO:0000256" key="1">
    <source>
        <dbReference type="SAM" id="SignalP"/>
    </source>
</evidence>
<dbReference type="InterPro" id="IPR010239">
    <property type="entry name" value="CHP02001"/>
</dbReference>
<sequence>MLTSIRGLLAATVLAGSVFAVAAPAAAQDIELSGNAAVVSEYRFRGVDLSGGDIAIQGGIDASMGGFYVGTWGSSLDEDTVGYGHTELDIYAGYSGSAGVINYDIGVLAYLYPNAPAGKDTDYIEPYASLGATVGPADVTLGIAYAPEQDSLGGQDNFYIYTDVGVGIPNTPVSIAGHLGYTDGYLTYTADSKAWDWSLGANVALGSKVSVGVSYVGAEGDPSTIDDKGTPTTTDDFIYDFVDDAVVFSLSASF</sequence>